<keyword evidence="1" id="KW-0732">Signal</keyword>
<sequence>MKVLRLAPIGLACLAYATPPAASDGGISPLGRAVPSDPEPQIFINLSTEEFLQKRKELRESQTTGLQRRHLYGLEVANGHFEQARMETLHEICCRKIGESGYHAYGASCLRNLMNLSCGRPEGPLRDRKATEMCPQGQVCREFQAWNFRNNRATFTHCVEKINVKRRQFNDPNGVKYIGEYQLSGMKLEDLMVAMEEHAVADFDFSGSSSSAGQQHKHNAHSWACFGCRYGTLKITHWNSPAVAFASTAFVDF</sequence>
<name>A0A8E5HIP2_USTVR</name>
<accession>A0A8E5HIP2</accession>
<reference evidence="2" key="1">
    <citation type="submission" date="2020-03" db="EMBL/GenBank/DDBJ databases">
        <title>A mixture of massive structural variations and highly conserved coding sequences in Ustilaginoidea virens genome.</title>
        <authorList>
            <person name="Zhang K."/>
            <person name="Zhao Z."/>
            <person name="Zhang Z."/>
            <person name="Li Y."/>
            <person name="Hsiang T."/>
            <person name="Sun W."/>
        </authorList>
    </citation>
    <scope>NUCLEOTIDE SEQUENCE</scope>
    <source>
        <strain evidence="2">UV-8b</strain>
    </source>
</reference>
<feature type="signal peptide" evidence="1">
    <location>
        <begin position="1"/>
        <end position="23"/>
    </location>
</feature>
<evidence type="ECO:0000313" key="2">
    <source>
        <dbReference type="EMBL" id="QUC16159.1"/>
    </source>
</evidence>
<gene>
    <name evidence="2" type="ORF">UV8b_00400</name>
</gene>
<feature type="chain" id="PRO_5034178467" description="Secreted in xylem 1 protein" evidence="1">
    <location>
        <begin position="24"/>
        <end position="253"/>
    </location>
</feature>
<evidence type="ECO:0000313" key="3">
    <source>
        <dbReference type="Proteomes" id="UP000027002"/>
    </source>
</evidence>
<dbReference type="AlphaFoldDB" id="A0A8E5HIP2"/>
<dbReference type="GeneID" id="66061178"/>
<protein>
    <recommendedName>
        <fullName evidence="4">Secreted in xylem 1 protein</fullName>
    </recommendedName>
</protein>
<dbReference type="KEGG" id="uvi:66061178"/>
<dbReference type="RefSeq" id="XP_042993832.1">
    <property type="nucleotide sequence ID" value="XM_043137898.1"/>
</dbReference>
<evidence type="ECO:0000256" key="1">
    <source>
        <dbReference type="SAM" id="SignalP"/>
    </source>
</evidence>
<dbReference type="EMBL" id="CP072753">
    <property type="protein sequence ID" value="QUC16159.1"/>
    <property type="molecule type" value="Genomic_DNA"/>
</dbReference>
<keyword evidence="3" id="KW-1185">Reference proteome</keyword>
<evidence type="ECO:0008006" key="4">
    <source>
        <dbReference type="Google" id="ProtNLM"/>
    </source>
</evidence>
<proteinExistence type="predicted"/>
<organism evidence="2 3">
    <name type="scientific">Ustilaginoidea virens</name>
    <name type="common">Rice false smut fungus</name>
    <name type="synonym">Villosiclava virens</name>
    <dbReference type="NCBI Taxonomy" id="1159556"/>
    <lineage>
        <taxon>Eukaryota</taxon>
        <taxon>Fungi</taxon>
        <taxon>Dikarya</taxon>
        <taxon>Ascomycota</taxon>
        <taxon>Pezizomycotina</taxon>
        <taxon>Sordariomycetes</taxon>
        <taxon>Hypocreomycetidae</taxon>
        <taxon>Hypocreales</taxon>
        <taxon>Clavicipitaceae</taxon>
        <taxon>Ustilaginoidea</taxon>
    </lineage>
</organism>
<dbReference type="Proteomes" id="UP000027002">
    <property type="component" value="Chromosome 1"/>
</dbReference>